<dbReference type="OrthoDB" id="5985073at2759"/>
<dbReference type="STRING" id="1051890.A0A3N4LH95"/>
<keyword evidence="3 7" id="KW-0732">Signal</keyword>
<name>A0A3N4LH95_9PEZI</name>
<gene>
    <name evidence="9" type="ORF">L211DRAFT_348742</name>
</gene>
<feature type="domain" description="WSC" evidence="8">
    <location>
        <begin position="950"/>
        <end position="1043"/>
    </location>
</feature>
<keyword evidence="2" id="KW-0812">Transmembrane</keyword>
<feature type="signal peptide" evidence="7">
    <location>
        <begin position="1"/>
        <end position="21"/>
    </location>
</feature>
<reference evidence="9 10" key="1">
    <citation type="journal article" date="2018" name="Nat. Ecol. Evol.">
        <title>Pezizomycetes genomes reveal the molecular basis of ectomycorrhizal truffle lifestyle.</title>
        <authorList>
            <person name="Murat C."/>
            <person name="Payen T."/>
            <person name="Noel B."/>
            <person name="Kuo A."/>
            <person name="Morin E."/>
            <person name="Chen J."/>
            <person name="Kohler A."/>
            <person name="Krizsan K."/>
            <person name="Balestrini R."/>
            <person name="Da Silva C."/>
            <person name="Montanini B."/>
            <person name="Hainaut M."/>
            <person name="Levati E."/>
            <person name="Barry K.W."/>
            <person name="Belfiori B."/>
            <person name="Cichocki N."/>
            <person name="Clum A."/>
            <person name="Dockter R.B."/>
            <person name="Fauchery L."/>
            <person name="Guy J."/>
            <person name="Iotti M."/>
            <person name="Le Tacon F."/>
            <person name="Lindquist E.A."/>
            <person name="Lipzen A."/>
            <person name="Malagnac F."/>
            <person name="Mello A."/>
            <person name="Molinier V."/>
            <person name="Miyauchi S."/>
            <person name="Poulain J."/>
            <person name="Riccioni C."/>
            <person name="Rubini A."/>
            <person name="Sitrit Y."/>
            <person name="Splivallo R."/>
            <person name="Traeger S."/>
            <person name="Wang M."/>
            <person name="Zifcakova L."/>
            <person name="Wipf D."/>
            <person name="Zambonelli A."/>
            <person name="Paolocci F."/>
            <person name="Nowrousian M."/>
            <person name="Ottonello S."/>
            <person name="Baldrian P."/>
            <person name="Spatafora J.W."/>
            <person name="Henrissat B."/>
            <person name="Nagy L.G."/>
            <person name="Aury J.M."/>
            <person name="Wincker P."/>
            <person name="Grigoriev I.V."/>
            <person name="Bonfante P."/>
            <person name="Martin F.M."/>
        </authorList>
    </citation>
    <scope>NUCLEOTIDE SEQUENCE [LARGE SCALE GENOMIC DNA]</scope>
    <source>
        <strain evidence="9 10">ATCC MYA-4762</strain>
    </source>
</reference>
<dbReference type="SMART" id="SM00321">
    <property type="entry name" value="WSC"/>
    <property type="match status" value="5"/>
</dbReference>
<evidence type="ECO:0000256" key="5">
    <source>
        <dbReference type="ARBA" id="ARBA00023136"/>
    </source>
</evidence>
<dbReference type="PANTHER" id="PTHR24269:SF16">
    <property type="entry name" value="PROTEIN SLG1"/>
    <property type="match status" value="1"/>
</dbReference>
<protein>
    <submittedName>
        <fullName evidence="9">WSC-domain-containing protein</fullName>
    </submittedName>
</protein>
<evidence type="ECO:0000313" key="9">
    <source>
        <dbReference type="EMBL" id="RPB22096.1"/>
    </source>
</evidence>
<dbReference type="Pfam" id="PF01822">
    <property type="entry name" value="WSC"/>
    <property type="match status" value="5"/>
</dbReference>
<sequence>MRILASLALFAISFLPLKILALAPTDQIQDGDISQSGYYSDKGISLPLIQDPTFGNLWTTNTNEGTKEQFYAKPLVYTPDSTGHQVIITASQMNWVYIMDAFNGTIIRSRQLSRPFLVADLNGCNDIVGFVGITGTPIIDPATDTIYLFSKSYKDPNPGGPTGYLNGMYRVWALSAIDLSSRPGFPVILDGHPADNDLGKYFHGGTHLQRPSAHLQNGILYGGFAGHCDQFNYTGWVAGIDKTTGEVKSMFSTESGRAAPPQDGTWNGGGGGAGIWMGGFGFSSDNANRLFYVTGNGYGHENQQFPVSGKTPPGTLEECIVNMAVDPATGKVKPQDFFQPYEYLSLDAADKDFGSGGLALLDRGTFNGANGQRLGATVGKNAKMYIANLDNLGGYRLGPGSGDKIVQTINTPGGSAVFGGIGSYPGEGGYLYMAPVGYSTLVYKFGHDGNGNAVFTQVAMTDEASAGRVGVGVPTITSLDGTPGTAILWLTDPDNGLRAWKAVPEAGKMIRIPLPPTSFVNKFQRPVFGNKKIYLSTSNGQILCLGSPVALPLNCSSQVDFGNVILGTVATRQVNCTCNIPITSIEGVVIQNSKYFTASNASLPTGPCTKGSAFSFPVYMNLTSTVIASMPNTSVPGVIPGPVSGAFNILTNNGVTGYSSSQPISLAGILVSNAAILQVTPPEVSFGGVVVGSPDAIAGVTSSMFINNLGKQSLELTGYAYTLDDFADPDPGWVDVQPSANDSSVWILNDGFTAKLPPLGTVLEGGASIVVELRFIALAIGDFSLLLGIKSNVSGNTYQVIVLAGVAATAPVGLLETQAGNGTYTNATTVEFGNVSGGTTMKATIRITNNGGSALTVTKSKPPEGAELSAVNPSTDLHEGIHILPNTSALGLVAFEPLVSNIVNQLPRDISGQWALNTDGLNFGGPYEVKFHGTAVTPQVGPTFANGSSIYRYLGCYKDSAAKRIEPNNFVNQTSNENGLCQTTCHQKNWVFAGTQYTWECWCGNFIPDDNLLVDQPFCDLQCTGDTTQVCGGTNGYASFYYDATRYDPVTKAFDGVVGKGIPHIVQSAKNFTYQGCYSEATDGRALSGKSISSVDVNVEFCADYCQADTYFGVEYGRECYCGNTLAATSTKKPDTDCNMFCAADEFAYCGAGGRLGLYKQGANSTATTSSTTASGSLVASTTTLPVTSTTTTTTALPTGPTSAANYTYIACWSDNDLGNRTLQGKAVQDQGDSPDFCHTFCAGFAYFGLEYGYECWCGDVVRDVSEQRPETECNMPCAGDATYNCGAGFRLNLYHNVPPAVNTTTTTAIATTTAPVNTTATADIVTTTAATTTAEIVTTIAPVNSTTTAEIVTTIAPVNSTTTAEIVTTIAPVNSTTTAEIVTTIAPVNTTTTAVIVTTTDPVIVVNTTTSVTSTSITAAPTATSISTYLGCWTDAVANRTLRAKTFRNANVTIEYCENSCLPYGAYYGVEYSNECFCGKLIEGPTTKRNETECNMKCAGNANETCGGANRLNLYIYNRNLTTTTTITTNAGPGTDLTTAFTTTTSTTEVITVTTTTTTTTTSVTPTPTIPVGDANFDYYGCYTDNVGARVLAAWGIPAGETMTIQNCLTGCSQFEFAGLEYGRECWCGNTLSSTSLLRPDSECMMACAGDATEKCGDANRLSLFRKKIVLPTTTSI</sequence>
<keyword evidence="5" id="KW-0472">Membrane</keyword>
<evidence type="ECO:0000313" key="10">
    <source>
        <dbReference type="Proteomes" id="UP000267821"/>
    </source>
</evidence>
<accession>A0A3N4LH95</accession>
<evidence type="ECO:0000256" key="6">
    <source>
        <dbReference type="ARBA" id="ARBA00023180"/>
    </source>
</evidence>
<dbReference type="InterPro" id="IPR051836">
    <property type="entry name" value="Kremen_rcpt"/>
</dbReference>
<keyword evidence="6" id="KW-0325">Glycoprotein</keyword>
<evidence type="ECO:0000256" key="4">
    <source>
        <dbReference type="ARBA" id="ARBA00022989"/>
    </source>
</evidence>
<dbReference type="InterPro" id="IPR011047">
    <property type="entry name" value="Quinoprotein_ADH-like_sf"/>
</dbReference>
<feature type="domain" description="WSC" evidence="8">
    <location>
        <begin position="1071"/>
        <end position="1162"/>
    </location>
</feature>
<keyword evidence="4" id="KW-1133">Transmembrane helix</keyword>
<dbReference type="EMBL" id="ML121554">
    <property type="protein sequence ID" value="RPB22096.1"/>
    <property type="molecule type" value="Genomic_DNA"/>
</dbReference>
<evidence type="ECO:0000256" key="1">
    <source>
        <dbReference type="ARBA" id="ARBA00004167"/>
    </source>
</evidence>
<evidence type="ECO:0000256" key="2">
    <source>
        <dbReference type="ARBA" id="ARBA00022692"/>
    </source>
</evidence>
<keyword evidence="10" id="KW-1185">Reference proteome</keyword>
<dbReference type="InParanoid" id="A0A3N4LH95"/>
<feature type="domain" description="WSC" evidence="8">
    <location>
        <begin position="1206"/>
        <end position="1298"/>
    </location>
</feature>
<proteinExistence type="predicted"/>
<evidence type="ECO:0000256" key="3">
    <source>
        <dbReference type="ARBA" id="ARBA00022729"/>
    </source>
</evidence>
<feature type="domain" description="WSC" evidence="8">
    <location>
        <begin position="1427"/>
        <end position="1519"/>
    </location>
</feature>
<dbReference type="PROSITE" id="PS51212">
    <property type="entry name" value="WSC"/>
    <property type="match status" value="5"/>
</dbReference>
<feature type="domain" description="WSC" evidence="8">
    <location>
        <begin position="1577"/>
        <end position="1669"/>
    </location>
</feature>
<feature type="chain" id="PRO_5018260626" evidence="7">
    <location>
        <begin position="22"/>
        <end position="1678"/>
    </location>
</feature>
<evidence type="ECO:0000259" key="8">
    <source>
        <dbReference type="PROSITE" id="PS51212"/>
    </source>
</evidence>
<dbReference type="InterPro" id="IPR002889">
    <property type="entry name" value="WSC_carb-bd"/>
</dbReference>
<dbReference type="Proteomes" id="UP000267821">
    <property type="component" value="Unassembled WGS sequence"/>
</dbReference>
<dbReference type="SUPFAM" id="SSF50998">
    <property type="entry name" value="Quinoprotein alcohol dehydrogenase-like"/>
    <property type="match status" value="1"/>
</dbReference>
<dbReference type="GO" id="GO:0005886">
    <property type="term" value="C:plasma membrane"/>
    <property type="evidence" value="ECO:0007669"/>
    <property type="project" value="TreeGrafter"/>
</dbReference>
<comment type="subcellular location">
    <subcellularLocation>
        <location evidence="1">Membrane</location>
        <topology evidence="1">Single-pass membrane protein</topology>
    </subcellularLocation>
</comment>
<organism evidence="9 10">
    <name type="scientific">Terfezia boudieri ATCC MYA-4762</name>
    <dbReference type="NCBI Taxonomy" id="1051890"/>
    <lineage>
        <taxon>Eukaryota</taxon>
        <taxon>Fungi</taxon>
        <taxon>Dikarya</taxon>
        <taxon>Ascomycota</taxon>
        <taxon>Pezizomycotina</taxon>
        <taxon>Pezizomycetes</taxon>
        <taxon>Pezizales</taxon>
        <taxon>Pezizaceae</taxon>
        <taxon>Terfezia</taxon>
    </lineage>
</organism>
<dbReference type="PANTHER" id="PTHR24269">
    <property type="entry name" value="KREMEN PROTEIN"/>
    <property type="match status" value="1"/>
</dbReference>
<evidence type="ECO:0000256" key="7">
    <source>
        <dbReference type="SAM" id="SignalP"/>
    </source>
</evidence>